<keyword evidence="3" id="KW-0732">Signal</keyword>
<protein>
    <submittedName>
        <fullName evidence="5">ABC transporter substrate-binding protein</fullName>
    </submittedName>
</protein>
<dbReference type="RefSeq" id="WP_252436904.1">
    <property type="nucleotide sequence ID" value="NZ_JAGSOV010000019.1"/>
</dbReference>
<comment type="similarity">
    <text evidence="1">Belongs to the bacterial solute-binding protein 8 family.</text>
</comment>
<feature type="chain" id="PRO_5046624357" evidence="3">
    <location>
        <begin position="32"/>
        <end position="343"/>
    </location>
</feature>
<dbReference type="Gene3D" id="3.40.50.1980">
    <property type="entry name" value="Nitrogenase molybdenum iron protein domain"/>
    <property type="match status" value="2"/>
</dbReference>
<dbReference type="InterPro" id="IPR002491">
    <property type="entry name" value="ABC_transptr_periplasmic_BD"/>
</dbReference>
<feature type="region of interest" description="Disordered" evidence="2">
    <location>
        <begin position="30"/>
        <end position="50"/>
    </location>
</feature>
<dbReference type="PROSITE" id="PS51257">
    <property type="entry name" value="PROKAR_LIPOPROTEIN"/>
    <property type="match status" value="1"/>
</dbReference>
<reference evidence="5" key="1">
    <citation type="submission" date="2021-04" db="EMBL/GenBank/DDBJ databases">
        <title>Pseudonocardia sp. nov., isolated from sandy soil of mangrove forest.</title>
        <authorList>
            <person name="Zan Z."/>
            <person name="Huang R."/>
            <person name="Liu W."/>
        </authorList>
    </citation>
    <scope>NUCLEOTIDE SEQUENCE</scope>
    <source>
        <strain evidence="5">S2-4</strain>
    </source>
</reference>
<dbReference type="SUPFAM" id="SSF53807">
    <property type="entry name" value="Helical backbone' metal receptor"/>
    <property type="match status" value="1"/>
</dbReference>
<evidence type="ECO:0000256" key="2">
    <source>
        <dbReference type="SAM" id="MobiDB-lite"/>
    </source>
</evidence>
<sequence length="343" mass="34999">MTARMTLSPAPRLAAALAAAALLTACSGTSAMPSAPAPPAPAPAAQPATDGYTPVTVQSCGSTLTFDAPPSRVVSTGQEATEMLLALGLAHRVVGVSRTYNALPPELAADFAKVPQLAGEDSAPREVTLAARPDFVVAPYATYDFDAAEGLATREDLAAAGAQVFGLRVNCTEDPASSTLEDTYADVLDLGRIFGVSDRAEQLVADMRATVDDVRSRIAGRASVRVLAYANGEGPLGVSGAGLATDLIRLAGGENVFADLAEGFGEVSVEVAAQRDPEAFVVNFYEGGPAAQDKIALLTGLLPNSPAARAGRAVGVDDAALNEGVRNADAVAQIARALHPDAF</sequence>
<dbReference type="PANTHER" id="PTHR30535">
    <property type="entry name" value="VITAMIN B12-BINDING PROTEIN"/>
    <property type="match status" value="1"/>
</dbReference>
<feature type="signal peptide" evidence="3">
    <location>
        <begin position="1"/>
        <end position="31"/>
    </location>
</feature>
<dbReference type="PROSITE" id="PS50983">
    <property type="entry name" value="FE_B12_PBP"/>
    <property type="match status" value="1"/>
</dbReference>
<feature type="domain" description="Fe/B12 periplasmic-binding" evidence="4">
    <location>
        <begin position="72"/>
        <end position="342"/>
    </location>
</feature>
<keyword evidence="6" id="KW-1185">Reference proteome</keyword>
<evidence type="ECO:0000313" key="6">
    <source>
        <dbReference type="Proteomes" id="UP001165283"/>
    </source>
</evidence>
<dbReference type="Proteomes" id="UP001165283">
    <property type="component" value="Unassembled WGS sequence"/>
</dbReference>
<proteinExistence type="inferred from homology"/>
<organism evidence="5 6">
    <name type="scientific">Pseudonocardia humida</name>
    <dbReference type="NCBI Taxonomy" id="2800819"/>
    <lineage>
        <taxon>Bacteria</taxon>
        <taxon>Bacillati</taxon>
        <taxon>Actinomycetota</taxon>
        <taxon>Actinomycetes</taxon>
        <taxon>Pseudonocardiales</taxon>
        <taxon>Pseudonocardiaceae</taxon>
        <taxon>Pseudonocardia</taxon>
    </lineage>
</organism>
<feature type="compositionally biased region" description="Pro residues" evidence="2">
    <location>
        <begin position="35"/>
        <end position="44"/>
    </location>
</feature>
<name>A0ABT0ZWN2_9PSEU</name>
<evidence type="ECO:0000256" key="1">
    <source>
        <dbReference type="ARBA" id="ARBA00008814"/>
    </source>
</evidence>
<dbReference type="EMBL" id="JAGSOV010000019">
    <property type="protein sequence ID" value="MCO1655147.1"/>
    <property type="molecule type" value="Genomic_DNA"/>
</dbReference>
<evidence type="ECO:0000256" key="3">
    <source>
        <dbReference type="SAM" id="SignalP"/>
    </source>
</evidence>
<evidence type="ECO:0000259" key="4">
    <source>
        <dbReference type="PROSITE" id="PS50983"/>
    </source>
</evidence>
<dbReference type="Pfam" id="PF01497">
    <property type="entry name" value="Peripla_BP_2"/>
    <property type="match status" value="1"/>
</dbReference>
<accession>A0ABT0ZWN2</accession>
<dbReference type="PANTHER" id="PTHR30535:SF7">
    <property type="entry name" value="IRON(III) DICITRATE-BINDING PROTEIN"/>
    <property type="match status" value="1"/>
</dbReference>
<comment type="caution">
    <text evidence="5">The sequence shown here is derived from an EMBL/GenBank/DDBJ whole genome shotgun (WGS) entry which is preliminary data.</text>
</comment>
<evidence type="ECO:0000313" key="5">
    <source>
        <dbReference type="EMBL" id="MCO1655147.1"/>
    </source>
</evidence>
<dbReference type="InterPro" id="IPR050902">
    <property type="entry name" value="ABC_Transporter_SBP"/>
</dbReference>
<gene>
    <name evidence="5" type="ORF">KDL28_08785</name>
</gene>